<evidence type="ECO:0000313" key="6">
    <source>
        <dbReference type="Proteomes" id="UP000266691"/>
    </source>
</evidence>
<dbReference type="Proteomes" id="UP000321621">
    <property type="component" value="Unassembled WGS sequence"/>
</dbReference>
<dbReference type="AlphaFoldDB" id="A0A3A1NJG5"/>
<accession>A0A3A1NJG5</accession>
<dbReference type="EMBL" id="VNWK01000013">
    <property type="protein sequence ID" value="TXJ98793.1"/>
    <property type="molecule type" value="Genomic_DNA"/>
</dbReference>
<feature type="domain" description="Thioredoxin-like fold" evidence="3">
    <location>
        <begin position="4"/>
        <end position="77"/>
    </location>
</feature>
<dbReference type="PIRSF" id="PIRSF037031">
    <property type="entry name" value="Redox_disulphide_2"/>
    <property type="match status" value="1"/>
</dbReference>
<dbReference type="InterPro" id="IPR005243">
    <property type="entry name" value="THIRX-like_proc"/>
</dbReference>
<evidence type="ECO:0000313" key="4">
    <source>
        <dbReference type="EMBL" id="RIV46026.1"/>
    </source>
</evidence>
<gene>
    <name evidence="4" type="ORF">D2V05_05520</name>
    <name evidence="5" type="ORF">FQ017_05475</name>
</gene>
<name>A0A3A1NJG5_9FLAO</name>
<evidence type="ECO:0000313" key="5">
    <source>
        <dbReference type="EMBL" id="TXJ98793.1"/>
    </source>
</evidence>
<dbReference type="InterPro" id="IPR036249">
    <property type="entry name" value="Thioredoxin-like_sf"/>
</dbReference>
<dbReference type="Pfam" id="PF13192">
    <property type="entry name" value="Thioredoxin_3"/>
    <property type="match status" value="1"/>
</dbReference>
<dbReference type="NCBIfam" id="TIGR00412">
    <property type="entry name" value="redox_disulf_2"/>
    <property type="match status" value="1"/>
</dbReference>
<dbReference type="PANTHER" id="PTHR36450">
    <property type="entry name" value="THIOREDOXIN"/>
    <property type="match status" value="1"/>
</dbReference>
<organism evidence="4 6">
    <name type="scientific">Flagellimonas pelagia</name>
    <dbReference type="NCBI Taxonomy" id="2306998"/>
    <lineage>
        <taxon>Bacteria</taxon>
        <taxon>Pseudomonadati</taxon>
        <taxon>Bacteroidota</taxon>
        <taxon>Flavobacteriia</taxon>
        <taxon>Flavobacteriales</taxon>
        <taxon>Flavobacteriaceae</taxon>
        <taxon>Flagellimonas</taxon>
    </lineage>
</organism>
<feature type="disulfide bond" description="Redox-active" evidence="2">
    <location>
        <begin position="12"/>
        <end position="15"/>
    </location>
</feature>
<keyword evidence="7" id="KW-1185">Reference proteome</keyword>
<dbReference type="InterPro" id="IPR012336">
    <property type="entry name" value="Thioredoxin-like_fold"/>
</dbReference>
<dbReference type="PANTHER" id="PTHR36450:SF1">
    <property type="entry name" value="THIOREDOXIN"/>
    <property type="match status" value="1"/>
</dbReference>
<keyword evidence="2" id="KW-0676">Redox-active center</keyword>
<dbReference type="OrthoDB" id="9800630at2"/>
<evidence type="ECO:0000313" key="7">
    <source>
        <dbReference type="Proteomes" id="UP000321621"/>
    </source>
</evidence>
<dbReference type="Gene3D" id="3.40.30.10">
    <property type="entry name" value="Glutaredoxin"/>
    <property type="match status" value="1"/>
</dbReference>
<evidence type="ECO:0000259" key="3">
    <source>
        <dbReference type="Pfam" id="PF13192"/>
    </source>
</evidence>
<dbReference type="RefSeq" id="WP_119646503.1">
    <property type="nucleotide sequence ID" value="NZ_QXFI01000013.1"/>
</dbReference>
<protein>
    <submittedName>
        <fullName evidence="4">Thioredoxin family protein</fullName>
    </submittedName>
</protein>
<dbReference type="SUPFAM" id="SSF52833">
    <property type="entry name" value="Thioredoxin-like"/>
    <property type="match status" value="1"/>
</dbReference>
<dbReference type="Proteomes" id="UP000266691">
    <property type="component" value="Unassembled WGS sequence"/>
</dbReference>
<evidence type="ECO:0000256" key="1">
    <source>
        <dbReference type="PIRSR" id="PIRSR037031-50"/>
    </source>
</evidence>
<keyword evidence="2" id="KW-1015">Disulfide bond</keyword>
<reference evidence="4 6" key="1">
    <citation type="submission" date="2018-08" db="EMBL/GenBank/DDBJ databases">
        <title>Proposal of Muricauda 72 sp.nov. and Muricauda NH166 sp.nov., isolated from seawater.</title>
        <authorList>
            <person name="Cheng H."/>
            <person name="Wu Y.-H."/>
            <person name="Guo L.-L."/>
            <person name="Xu X.-W."/>
        </authorList>
    </citation>
    <scope>NUCLEOTIDE SEQUENCE [LARGE SCALE GENOMIC DNA]</scope>
    <source>
        <strain evidence="4 6">72</strain>
    </source>
</reference>
<reference evidence="5 7" key="2">
    <citation type="submission" date="2019-07" db="EMBL/GenBank/DDBJ databases">
        <title>Draft genome of two Muricauda strains isolated from deep sea.</title>
        <authorList>
            <person name="Sun C."/>
        </authorList>
    </citation>
    <scope>NUCLEOTIDE SEQUENCE [LARGE SCALE GENOMIC DNA]</scope>
    <source>
        <strain evidence="5 7">72</strain>
    </source>
</reference>
<feature type="active site" description="Nucleophile" evidence="1">
    <location>
        <position position="12"/>
    </location>
</feature>
<evidence type="ECO:0000256" key="2">
    <source>
        <dbReference type="PIRSR" id="PIRSR037031-51"/>
    </source>
</evidence>
<sequence>MKHTVKILGTGCPKCQNLTKVVTEVIAENQLDASVEKVEDITHIMQYNVMLTPALVVDEKVVMKGRIPSKEEVLAFLN</sequence>
<feature type="active site" description="Nucleophile" evidence="1">
    <location>
        <position position="15"/>
    </location>
</feature>
<dbReference type="EMBL" id="QXFI01000013">
    <property type="protein sequence ID" value="RIV46026.1"/>
    <property type="molecule type" value="Genomic_DNA"/>
</dbReference>
<comment type="caution">
    <text evidence="4">The sequence shown here is derived from an EMBL/GenBank/DDBJ whole genome shotgun (WGS) entry which is preliminary data.</text>
</comment>
<proteinExistence type="predicted"/>